<dbReference type="InterPro" id="IPR027417">
    <property type="entry name" value="P-loop_NTPase"/>
</dbReference>
<organism evidence="5">
    <name type="scientific">hydrothermal vent metagenome</name>
    <dbReference type="NCBI Taxonomy" id="652676"/>
    <lineage>
        <taxon>unclassified sequences</taxon>
        <taxon>metagenomes</taxon>
        <taxon>ecological metagenomes</taxon>
    </lineage>
</organism>
<protein>
    <submittedName>
        <fullName evidence="5">DNA mismatch repair protein MutS</fullName>
    </submittedName>
</protein>
<feature type="domain" description="DNA mismatch repair proteins mutS family" evidence="4">
    <location>
        <begin position="2"/>
        <end position="95"/>
    </location>
</feature>
<keyword evidence="1" id="KW-0547">Nucleotide-binding</keyword>
<dbReference type="InterPro" id="IPR000432">
    <property type="entry name" value="DNA_mismatch_repair_MutS_C"/>
</dbReference>
<evidence type="ECO:0000256" key="2">
    <source>
        <dbReference type="ARBA" id="ARBA00022840"/>
    </source>
</evidence>
<evidence type="ECO:0000256" key="1">
    <source>
        <dbReference type="ARBA" id="ARBA00022741"/>
    </source>
</evidence>
<gene>
    <name evidence="5" type="ORF">MNB_SM-7-1175</name>
</gene>
<evidence type="ECO:0000259" key="4">
    <source>
        <dbReference type="Pfam" id="PF00488"/>
    </source>
</evidence>
<dbReference type="GO" id="GO:0030983">
    <property type="term" value="F:mismatched DNA binding"/>
    <property type="evidence" value="ECO:0007669"/>
    <property type="project" value="InterPro"/>
</dbReference>
<dbReference type="Gene3D" id="3.40.50.300">
    <property type="entry name" value="P-loop containing nucleotide triphosphate hydrolases"/>
    <property type="match status" value="1"/>
</dbReference>
<name>A0A1W1B8B4_9ZZZZ</name>
<keyword evidence="2" id="KW-0067">ATP-binding</keyword>
<proteinExistence type="predicted"/>
<reference evidence="5" key="1">
    <citation type="submission" date="2016-10" db="EMBL/GenBank/DDBJ databases">
        <authorList>
            <person name="de Groot N.N."/>
        </authorList>
    </citation>
    <scope>NUCLEOTIDE SEQUENCE</scope>
</reference>
<dbReference type="AlphaFoldDB" id="A0A1W1B8B4"/>
<dbReference type="CDD" id="cd00085">
    <property type="entry name" value="HNHc"/>
    <property type="match status" value="1"/>
</dbReference>
<dbReference type="EMBL" id="FPHB01000003">
    <property type="protein sequence ID" value="SFV49751.1"/>
    <property type="molecule type" value="Genomic_DNA"/>
</dbReference>
<evidence type="ECO:0000313" key="5">
    <source>
        <dbReference type="EMBL" id="SFV49751.1"/>
    </source>
</evidence>
<accession>A0A1W1B8B4</accession>
<dbReference type="InterPro" id="IPR003615">
    <property type="entry name" value="HNH_nuc"/>
</dbReference>
<dbReference type="GO" id="GO:0006298">
    <property type="term" value="P:mismatch repair"/>
    <property type="evidence" value="ECO:0007669"/>
    <property type="project" value="InterPro"/>
</dbReference>
<keyword evidence="3" id="KW-0238">DNA-binding</keyword>
<dbReference type="Pfam" id="PF00488">
    <property type="entry name" value="MutS_V"/>
    <property type="match status" value="1"/>
</dbReference>
<sequence length="198" mass="22582">MAIVASAIEKLAKTRCLFLFATHLHQLATMEEITRLDNVVNMHLSVEYDEVSDKLLFNRVLQEGSGSSIYGLEFAKSLHMDSEFLEHANAIRKRLANDYDVLELLVKKKKSKYNKELYITKCIICGAVAEDVHHIAQKSLADSAGFIGHFHKDNKHNLVPLCKEHHKQIHDGKLHVSGFVMTTKGLELQFEEQLKRDE</sequence>
<evidence type="ECO:0000256" key="3">
    <source>
        <dbReference type="ARBA" id="ARBA00023125"/>
    </source>
</evidence>
<dbReference type="GO" id="GO:0005524">
    <property type="term" value="F:ATP binding"/>
    <property type="evidence" value="ECO:0007669"/>
    <property type="project" value="UniProtKB-KW"/>
</dbReference>